<keyword evidence="9" id="KW-1185">Reference proteome</keyword>
<comment type="similarity">
    <text evidence="2">Belongs to the amino acid/polyamine transporter 2 family.</text>
</comment>
<feature type="transmembrane region" description="Helical" evidence="6">
    <location>
        <begin position="76"/>
        <end position="98"/>
    </location>
</feature>
<dbReference type="OrthoDB" id="294730at2759"/>
<comment type="subcellular location">
    <subcellularLocation>
        <location evidence="1">Membrane</location>
        <topology evidence="1">Multi-pass membrane protein</topology>
    </subcellularLocation>
</comment>
<dbReference type="InterPro" id="IPR013057">
    <property type="entry name" value="AA_transpt_TM"/>
</dbReference>
<evidence type="ECO:0000313" key="9">
    <source>
        <dbReference type="Proteomes" id="UP000245942"/>
    </source>
</evidence>
<proteinExistence type="inferred from homology"/>
<feature type="transmembrane region" description="Helical" evidence="6">
    <location>
        <begin position="397"/>
        <end position="414"/>
    </location>
</feature>
<dbReference type="RefSeq" id="XP_025345746.1">
    <property type="nucleotide sequence ID" value="XM_025490470.1"/>
</dbReference>
<feature type="transmembrane region" description="Helical" evidence="6">
    <location>
        <begin position="154"/>
        <end position="177"/>
    </location>
</feature>
<evidence type="ECO:0000256" key="3">
    <source>
        <dbReference type="ARBA" id="ARBA00022692"/>
    </source>
</evidence>
<gene>
    <name evidence="8" type="ORF">BCV69DRAFT_252361</name>
</gene>
<dbReference type="EMBL" id="KZ819335">
    <property type="protein sequence ID" value="PWN18586.1"/>
    <property type="molecule type" value="Genomic_DNA"/>
</dbReference>
<keyword evidence="5 6" id="KW-0472">Membrane</keyword>
<feature type="transmembrane region" description="Helical" evidence="6">
    <location>
        <begin position="426"/>
        <end position="447"/>
    </location>
</feature>
<name>A0A316TZI2_9BASI</name>
<evidence type="ECO:0000259" key="7">
    <source>
        <dbReference type="Pfam" id="PF01490"/>
    </source>
</evidence>
<sequence>MGNSDERVIEKEVQYDGETETLHSSDVAFELLVKEEEGHDIKLRTMGWKKTALLLFGDQVCLAILAQAWSFSVLGWVGGMITTLVSGAFFWLTSMTLWRFCMKHPEVRDICDLAFVLFGRSRIAFEVTAFMLLANNILLIGFHILTLAKIFNTLSTHALCTTVFAVIAMIIGIVFSIPRTLNHVSTMGVVSAISMGIAILLLMIFAGIETSPSQGYDGDYPIDGPVYTYAYPLAGTTWVGIVNGVLNITFLWIPQILFPSFIREMRRPQDFPKALAALAVGSFVLFVVPPIVGFYYLGQYSEAPSFASLQPVYAKAVAGFVILPTIIIGTIYSNVTVKFIFRRVLAGSRHEHSNSAVGWGTWIGITIIVWVIAFIFAEVIPSMGDFLSLLGAAFDSQFGYLFWFGCHLSLYKGAYFKGPLRSINTILHIIAGFIGLFLLGPGLYAAVEAIIADYGSSTRPAFSCANLSY</sequence>
<dbReference type="PANTHER" id="PTHR22950:SF567">
    <property type="entry name" value="AMINO ACID TRANSPORTER TRANSMEMBRANE DOMAIN-CONTAINING PROTEIN"/>
    <property type="match status" value="1"/>
</dbReference>
<dbReference type="STRING" id="1684307.A0A316TZI2"/>
<evidence type="ECO:0000313" key="8">
    <source>
        <dbReference type="EMBL" id="PWN18586.1"/>
    </source>
</evidence>
<dbReference type="GO" id="GO:0015179">
    <property type="term" value="F:L-amino acid transmembrane transporter activity"/>
    <property type="evidence" value="ECO:0007669"/>
    <property type="project" value="TreeGrafter"/>
</dbReference>
<feature type="transmembrane region" description="Helical" evidence="6">
    <location>
        <begin position="356"/>
        <end position="377"/>
    </location>
</feature>
<organism evidence="8 9">
    <name type="scientific">Pseudomicrostroma glucosiphilum</name>
    <dbReference type="NCBI Taxonomy" id="1684307"/>
    <lineage>
        <taxon>Eukaryota</taxon>
        <taxon>Fungi</taxon>
        <taxon>Dikarya</taxon>
        <taxon>Basidiomycota</taxon>
        <taxon>Ustilaginomycotina</taxon>
        <taxon>Exobasidiomycetes</taxon>
        <taxon>Microstromatales</taxon>
        <taxon>Microstromatales incertae sedis</taxon>
        <taxon>Pseudomicrostroma</taxon>
    </lineage>
</organism>
<protein>
    <submittedName>
        <fullName evidence="8">Putative amino acid transporter</fullName>
    </submittedName>
</protein>
<evidence type="ECO:0000256" key="1">
    <source>
        <dbReference type="ARBA" id="ARBA00004141"/>
    </source>
</evidence>
<feature type="transmembrane region" description="Helical" evidence="6">
    <location>
        <begin position="127"/>
        <end position="148"/>
    </location>
</feature>
<evidence type="ECO:0000256" key="6">
    <source>
        <dbReference type="SAM" id="Phobius"/>
    </source>
</evidence>
<evidence type="ECO:0000256" key="2">
    <source>
        <dbReference type="ARBA" id="ARBA00008066"/>
    </source>
</evidence>
<dbReference type="Proteomes" id="UP000245942">
    <property type="component" value="Unassembled WGS sequence"/>
</dbReference>
<dbReference type="AlphaFoldDB" id="A0A316TZI2"/>
<feature type="transmembrane region" description="Helical" evidence="6">
    <location>
        <begin position="274"/>
        <end position="296"/>
    </location>
</feature>
<feature type="transmembrane region" description="Helical" evidence="6">
    <location>
        <begin position="228"/>
        <end position="253"/>
    </location>
</feature>
<accession>A0A316TZI2</accession>
<dbReference type="PANTHER" id="PTHR22950">
    <property type="entry name" value="AMINO ACID TRANSPORTER"/>
    <property type="match status" value="1"/>
</dbReference>
<reference evidence="8 9" key="1">
    <citation type="journal article" date="2018" name="Mol. Biol. Evol.">
        <title>Broad Genomic Sampling Reveals a Smut Pathogenic Ancestry of the Fungal Clade Ustilaginomycotina.</title>
        <authorList>
            <person name="Kijpornyongpan T."/>
            <person name="Mondo S.J."/>
            <person name="Barry K."/>
            <person name="Sandor L."/>
            <person name="Lee J."/>
            <person name="Lipzen A."/>
            <person name="Pangilinan J."/>
            <person name="LaButti K."/>
            <person name="Hainaut M."/>
            <person name="Henrissat B."/>
            <person name="Grigoriev I.V."/>
            <person name="Spatafora J.W."/>
            <person name="Aime M.C."/>
        </authorList>
    </citation>
    <scope>NUCLEOTIDE SEQUENCE [LARGE SCALE GENOMIC DNA]</scope>
    <source>
        <strain evidence="8 9">MCA 4718</strain>
    </source>
</reference>
<dbReference type="GO" id="GO:0016020">
    <property type="term" value="C:membrane"/>
    <property type="evidence" value="ECO:0007669"/>
    <property type="project" value="UniProtKB-SubCell"/>
</dbReference>
<feature type="transmembrane region" description="Helical" evidence="6">
    <location>
        <begin position="316"/>
        <end position="335"/>
    </location>
</feature>
<keyword evidence="3 6" id="KW-0812">Transmembrane</keyword>
<evidence type="ECO:0000256" key="4">
    <source>
        <dbReference type="ARBA" id="ARBA00022989"/>
    </source>
</evidence>
<dbReference type="GeneID" id="37012204"/>
<dbReference type="Pfam" id="PF01490">
    <property type="entry name" value="Aa_trans"/>
    <property type="match status" value="1"/>
</dbReference>
<feature type="domain" description="Amino acid transporter transmembrane" evidence="7">
    <location>
        <begin position="45"/>
        <end position="444"/>
    </location>
</feature>
<evidence type="ECO:0000256" key="5">
    <source>
        <dbReference type="ARBA" id="ARBA00023136"/>
    </source>
</evidence>
<feature type="transmembrane region" description="Helical" evidence="6">
    <location>
        <begin position="52"/>
        <end position="70"/>
    </location>
</feature>
<keyword evidence="4 6" id="KW-1133">Transmembrane helix</keyword>
<feature type="transmembrane region" description="Helical" evidence="6">
    <location>
        <begin position="189"/>
        <end position="208"/>
    </location>
</feature>